<reference evidence="1 2" key="1">
    <citation type="submission" date="2017-08" db="EMBL/GenBank/DDBJ databases">
        <authorList>
            <person name="de Groot N.N."/>
        </authorList>
    </citation>
    <scope>NUCLEOTIDE SEQUENCE [LARGE SCALE GENOMIC DNA]</scope>
    <source>
        <strain evidence="1 2">PfR 37</strain>
    </source>
</reference>
<gene>
    <name evidence="1" type="ORF">CIB54_09655</name>
</gene>
<proteinExistence type="predicted"/>
<protein>
    <submittedName>
        <fullName evidence="1">Uncharacterized protein</fullName>
    </submittedName>
</protein>
<accession>A0A2N1E8U2</accession>
<dbReference type="EMBL" id="NVXX01000012">
    <property type="protein sequence ID" value="PKH22465.1"/>
    <property type="molecule type" value="Genomic_DNA"/>
</dbReference>
<dbReference type="Proteomes" id="UP000233564">
    <property type="component" value="Unassembled WGS sequence"/>
</dbReference>
<comment type="caution">
    <text evidence="1">The sequence shown here is derived from an EMBL/GenBank/DDBJ whole genome shotgun (WGS) entry which is preliminary data.</text>
</comment>
<organism evidence="1 2">
    <name type="scientific">Pseudomonas fluorescens</name>
    <dbReference type="NCBI Taxonomy" id="294"/>
    <lineage>
        <taxon>Bacteria</taxon>
        <taxon>Pseudomonadati</taxon>
        <taxon>Pseudomonadota</taxon>
        <taxon>Gammaproteobacteria</taxon>
        <taxon>Pseudomonadales</taxon>
        <taxon>Pseudomonadaceae</taxon>
        <taxon>Pseudomonas</taxon>
    </lineage>
</organism>
<sequence>MGGQPRHESRTVQAACQGGHCCILLFYCDATLVLWWAVVEEVFSGVIKDHAQNPMCTQPDVGEGLPPPTG</sequence>
<name>A0A2N1E8U2_PSEFL</name>
<evidence type="ECO:0000313" key="1">
    <source>
        <dbReference type="EMBL" id="PKH22465.1"/>
    </source>
</evidence>
<evidence type="ECO:0000313" key="2">
    <source>
        <dbReference type="Proteomes" id="UP000233564"/>
    </source>
</evidence>
<dbReference type="AlphaFoldDB" id="A0A2N1E8U2"/>